<sequence length="420" mass="46288">MKQQSLPGHSETRAVVALAGSLLLPIPFLTTLNRYSLQYPLDRLHYVLFQCLFFSVLPFIIRTVGEQPDFTQKFQVANKPKKAEEKATTDAAIVTMPKTRAGGKSHPYIAKCAELEKTFMDMARQGESGGDSPWETLASQGAPYHITVQGHRDRPFCFRITFFSPTLPGTAFDLLSDVLRRPDWDEMTEATRVVEKLNGADSIHYLKMKGVWPTAARDSLLVAHLASIPVGAGEKPEFGYLNATQSIVDDRVPERTADGIVRMEAAIAGQLVTLASKQDRDRFGLQGEHWSKVVQLADGDLKGWIPKSVIKFIATQAMPRSLAKVNKQLAILPPVLDSQLIRSITEPAKASNSDSAMQISSKGNAPPAVAVSQRNAGSTVVKSRRSVVAWIKLILRYAGPAIIASITSLVFNILWSRRRR</sequence>
<evidence type="ECO:0000256" key="1">
    <source>
        <dbReference type="SAM" id="Phobius"/>
    </source>
</evidence>
<organism evidence="3 4">
    <name type="scientific">Linderina pennispora</name>
    <dbReference type="NCBI Taxonomy" id="61395"/>
    <lineage>
        <taxon>Eukaryota</taxon>
        <taxon>Fungi</taxon>
        <taxon>Fungi incertae sedis</taxon>
        <taxon>Zoopagomycota</taxon>
        <taxon>Kickxellomycotina</taxon>
        <taxon>Kickxellomycetes</taxon>
        <taxon>Kickxellales</taxon>
        <taxon>Kickxellaceae</taxon>
        <taxon>Linderina</taxon>
    </lineage>
</organism>
<protein>
    <recommendedName>
        <fullName evidence="2">START domain-containing protein</fullName>
    </recommendedName>
</protein>
<keyword evidence="1" id="KW-0472">Membrane</keyword>
<comment type="caution">
    <text evidence="3">The sequence shown here is derived from an EMBL/GenBank/DDBJ whole genome shotgun (WGS) entry which is preliminary data.</text>
</comment>
<feature type="transmembrane region" description="Helical" evidence="1">
    <location>
        <begin position="394"/>
        <end position="415"/>
    </location>
</feature>
<gene>
    <name evidence="3" type="ORF">DL89DRAFT_266606</name>
</gene>
<dbReference type="Pfam" id="PF01852">
    <property type="entry name" value="START"/>
    <property type="match status" value="1"/>
</dbReference>
<dbReference type="SUPFAM" id="SSF55961">
    <property type="entry name" value="Bet v1-like"/>
    <property type="match status" value="1"/>
</dbReference>
<dbReference type="GO" id="GO:0008289">
    <property type="term" value="F:lipid binding"/>
    <property type="evidence" value="ECO:0007669"/>
    <property type="project" value="InterPro"/>
</dbReference>
<feature type="transmembrane region" description="Helical" evidence="1">
    <location>
        <begin position="44"/>
        <end position="61"/>
    </location>
</feature>
<dbReference type="PANTHER" id="PTHR19308:SF14">
    <property type="entry name" value="START DOMAIN-CONTAINING PROTEIN"/>
    <property type="match status" value="1"/>
</dbReference>
<dbReference type="OrthoDB" id="333905at2759"/>
<dbReference type="STRING" id="61395.A0A1Y1WDJ5"/>
<dbReference type="Proteomes" id="UP000193922">
    <property type="component" value="Unassembled WGS sequence"/>
</dbReference>
<dbReference type="CDD" id="cd00177">
    <property type="entry name" value="START"/>
    <property type="match status" value="1"/>
</dbReference>
<keyword evidence="1" id="KW-1133">Transmembrane helix</keyword>
<evidence type="ECO:0000313" key="3">
    <source>
        <dbReference type="EMBL" id="ORX71607.1"/>
    </source>
</evidence>
<evidence type="ECO:0000313" key="4">
    <source>
        <dbReference type="Proteomes" id="UP000193922"/>
    </source>
</evidence>
<dbReference type="GeneID" id="63803782"/>
<dbReference type="InterPro" id="IPR023393">
    <property type="entry name" value="START-like_dom_sf"/>
</dbReference>
<proteinExistence type="predicted"/>
<feature type="domain" description="START" evidence="2">
    <location>
        <begin position="172"/>
        <end position="334"/>
    </location>
</feature>
<feature type="transmembrane region" description="Helical" evidence="1">
    <location>
        <begin position="12"/>
        <end position="32"/>
    </location>
</feature>
<dbReference type="Gene3D" id="3.30.530.20">
    <property type="match status" value="1"/>
</dbReference>
<keyword evidence="4" id="KW-1185">Reference proteome</keyword>
<dbReference type="InterPro" id="IPR051213">
    <property type="entry name" value="START_lipid_transfer"/>
</dbReference>
<name>A0A1Y1WDJ5_9FUNG</name>
<dbReference type="RefSeq" id="XP_040745122.1">
    <property type="nucleotide sequence ID" value="XM_040887134.1"/>
</dbReference>
<dbReference type="PANTHER" id="PTHR19308">
    <property type="entry name" value="PHOSPHATIDYLCHOLINE TRANSFER PROTEIN"/>
    <property type="match status" value="1"/>
</dbReference>
<reference evidence="3 4" key="1">
    <citation type="submission" date="2016-07" db="EMBL/GenBank/DDBJ databases">
        <title>Pervasive Adenine N6-methylation of Active Genes in Fungi.</title>
        <authorList>
            <consortium name="DOE Joint Genome Institute"/>
            <person name="Mondo S.J."/>
            <person name="Dannebaum R.O."/>
            <person name="Kuo R.C."/>
            <person name="Labutti K."/>
            <person name="Haridas S."/>
            <person name="Kuo A."/>
            <person name="Salamov A."/>
            <person name="Ahrendt S.R."/>
            <person name="Lipzen A."/>
            <person name="Sullivan W."/>
            <person name="Andreopoulos W.B."/>
            <person name="Clum A."/>
            <person name="Lindquist E."/>
            <person name="Daum C."/>
            <person name="Ramamoorthy G.K."/>
            <person name="Gryganskyi A."/>
            <person name="Culley D."/>
            <person name="Magnuson J.K."/>
            <person name="James T.Y."/>
            <person name="O'Malley M.A."/>
            <person name="Stajich J.E."/>
            <person name="Spatafora J.W."/>
            <person name="Visel A."/>
            <person name="Grigoriev I.V."/>
        </authorList>
    </citation>
    <scope>NUCLEOTIDE SEQUENCE [LARGE SCALE GENOMIC DNA]</scope>
    <source>
        <strain evidence="3 4">ATCC 12442</strain>
    </source>
</reference>
<accession>A0A1Y1WDJ5</accession>
<keyword evidence="1" id="KW-0812">Transmembrane</keyword>
<dbReference type="InterPro" id="IPR002913">
    <property type="entry name" value="START_lipid-bd_dom"/>
</dbReference>
<dbReference type="PROSITE" id="PS50848">
    <property type="entry name" value="START"/>
    <property type="match status" value="1"/>
</dbReference>
<dbReference type="GO" id="GO:0005737">
    <property type="term" value="C:cytoplasm"/>
    <property type="evidence" value="ECO:0007669"/>
    <property type="project" value="UniProtKB-ARBA"/>
</dbReference>
<evidence type="ECO:0000259" key="2">
    <source>
        <dbReference type="PROSITE" id="PS50848"/>
    </source>
</evidence>
<dbReference type="EMBL" id="MCFD01000004">
    <property type="protein sequence ID" value="ORX71607.1"/>
    <property type="molecule type" value="Genomic_DNA"/>
</dbReference>
<dbReference type="AlphaFoldDB" id="A0A1Y1WDJ5"/>